<keyword evidence="4" id="KW-1185">Reference proteome</keyword>
<dbReference type="Pfam" id="PF01345">
    <property type="entry name" value="DUF11"/>
    <property type="match status" value="2"/>
</dbReference>
<dbReference type="AlphaFoldDB" id="A0A1H6JLD8"/>
<accession>A0A1H6JLD8</accession>
<name>A0A1H6JLD8_9FLAO</name>
<dbReference type="Pfam" id="PF17517">
    <property type="entry name" value="IgGFc_binding"/>
    <property type="match status" value="1"/>
</dbReference>
<feature type="domain" description="DUF11" evidence="1">
    <location>
        <begin position="659"/>
        <end position="753"/>
    </location>
</feature>
<dbReference type="PANTHER" id="PTHR34819">
    <property type="entry name" value="LARGE CYSTEINE-RICH PERIPLASMIC PROTEIN OMCB"/>
    <property type="match status" value="1"/>
</dbReference>
<dbReference type="Pfam" id="PF13585">
    <property type="entry name" value="CHU_C"/>
    <property type="match status" value="1"/>
</dbReference>
<dbReference type="Proteomes" id="UP000199634">
    <property type="component" value="Unassembled WGS sequence"/>
</dbReference>
<evidence type="ECO:0000313" key="3">
    <source>
        <dbReference type="EMBL" id="SEH59991.1"/>
    </source>
</evidence>
<dbReference type="InterPro" id="IPR035234">
    <property type="entry name" value="IgGFc-bd_N"/>
</dbReference>
<dbReference type="PANTHER" id="PTHR34819:SF3">
    <property type="entry name" value="CELL SURFACE PROTEIN"/>
    <property type="match status" value="1"/>
</dbReference>
<reference evidence="3 4" key="1">
    <citation type="submission" date="2016-10" db="EMBL/GenBank/DDBJ databases">
        <authorList>
            <person name="de Groot N.N."/>
        </authorList>
    </citation>
    <scope>NUCLEOTIDE SEQUENCE [LARGE SCALE GENOMIC DNA]</scope>
    <source>
        <strain evidence="3 4">CGMCC 1.10825</strain>
    </source>
</reference>
<proteinExistence type="predicted"/>
<dbReference type="InterPro" id="IPR026341">
    <property type="entry name" value="T9SS_type_B"/>
</dbReference>
<dbReference type="NCBIfam" id="TIGR04131">
    <property type="entry name" value="Bac_Flav_CTERM"/>
    <property type="match status" value="1"/>
</dbReference>
<dbReference type="STRING" id="1159016.SAMN02927937_00421"/>
<dbReference type="OrthoDB" id="9805017at2"/>
<evidence type="ECO:0000259" key="1">
    <source>
        <dbReference type="Pfam" id="PF01345"/>
    </source>
</evidence>
<dbReference type="InterPro" id="IPR001434">
    <property type="entry name" value="OmcB-like_DUF11"/>
</dbReference>
<organism evidence="3 4">
    <name type="scientific">Paenimyroides marinum</name>
    <dbReference type="NCBI Taxonomy" id="1159016"/>
    <lineage>
        <taxon>Bacteria</taxon>
        <taxon>Pseudomonadati</taxon>
        <taxon>Bacteroidota</taxon>
        <taxon>Flavobacteriia</taxon>
        <taxon>Flavobacteriales</taxon>
        <taxon>Flavobacteriaceae</taxon>
        <taxon>Paenimyroides</taxon>
    </lineage>
</organism>
<evidence type="ECO:0000259" key="2">
    <source>
        <dbReference type="Pfam" id="PF17517"/>
    </source>
</evidence>
<dbReference type="Gene3D" id="2.60.40.1170">
    <property type="entry name" value="Mu homology domain, subdomain B"/>
    <property type="match status" value="1"/>
</dbReference>
<protein>
    <submittedName>
        <fullName evidence="3">Conserved repeat domain-containing protein/gliding motility-associated C-terminal domain-containing protein</fullName>
    </submittedName>
</protein>
<evidence type="ECO:0000313" key="4">
    <source>
        <dbReference type="Proteomes" id="UP000199634"/>
    </source>
</evidence>
<sequence length="851" mass="92653">MMKKHYLILLLILGFQVQAQYYKEHYIAPAPWQYWNDANEIVIGTTEPAATVSVELRRSDGTLITNLTLTANNPVSYRFQGAFTATPRNDINTVYDDRGLIVTASHPVLVNLRNIASDAPLSNSANIKGNASLVSFGYEGLGLEFRVGYYRTSTIGLVGDNPVYSVMATEDDTQVDIFSQVITLNKGQSYLFTAAPGTQVVSNKVVVMNVGSYGDTPQTCGANGEDGTFDQIAPVHSLGTKYMVVRGEGTPATAGQQPAGYGSEQTTVVATEPNTIININHFSPNGTAFGAPITQNLGFAGQTYTFYHGDGANLFSTSLIEADKPVIVYSGTAVDCETDISTVLPIGGCAGSLNIQTRKFINYNNNDLPYFGFCIIESPTVPVFIGGQNIEVLTGNLRVPIGNTGLYLITFNDINVNNPTNIVLTSALPLTSSLVQQGSGFSMSAFFSSFGEAAEMPVVAKRNADCSITLEAESGYSQYVWLLNGSKYETTTTNKLIVTESGSYAVQVMRDCGLSGISAPVSVDVVPCSDLEIIKETTKQEDLDVTFTITVTNLNPYFTEPNAVVTDILPNGFMYVSSTASVGTYNSDTGVWNVGVLAPNQTEVLTIDCRITNLGDYVNKATISGTLEDTKMSNNTDTSTIAPYIADIDAVKDDGRDFYVHGEQLEYTIKVINKGPQRAIDVLVEDLMPHETTEMSWSGNGKSGTGDLVDVIHLLDPNEEVVYNVTLRVPLDHFSAFTNTVNISSDYIQDPNPVCSRCADTDIPEFDLPKGISPNGDGKNDFLNLEGYFVDELNIYNRFGQKVYSKSDYVNEWFGQDNNGKILPTGTYFYEVKVLKTHYKTGYIHLMWQVK</sequence>
<feature type="domain" description="IgGFc-binding protein N-terminal" evidence="2">
    <location>
        <begin position="141"/>
        <end position="286"/>
    </location>
</feature>
<dbReference type="InterPro" id="IPR047589">
    <property type="entry name" value="DUF11_rpt"/>
</dbReference>
<gene>
    <name evidence="3" type="ORF">SAMN02927937_00421</name>
</gene>
<dbReference type="NCBIfam" id="TIGR01451">
    <property type="entry name" value="B_ant_repeat"/>
    <property type="match status" value="2"/>
</dbReference>
<dbReference type="InterPro" id="IPR051172">
    <property type="entry name" value="Chlamydia_OmcB"/>
</dbReference>
<feature type="domain" description="DUF11" evidence="1">
    <location>
        <begin position="530"/>
        <end position="641"/>
    </location>
</feature>
<dbReference type="EMBL" id="FNXE01000003">
    <property type="protein sequence ID" value="SEH59991.1"/>
    <property type="molecule type" value="Genomic_DNA"/>
</dbReference>